<keyword evidence="2" id="KW-0800">Toxin</keyword>
<keyword evidence="3" id="KW-1266">Target cell cytoplasm</keyword>
<sequence>MLNSNAVNVGRNLTLQSEQDSDRYDAKQQEVSIGGGYTIGGTPNINISASKDKIHSNYDSVKEQTGIFAGKGGFDVNVKEHTQLDGAVIASTADKDKNRLDTGTLGWKDINNKADFTAEHTGGSIGTGGPIGGQLLTNTAGGLLSNANNSGHAEGTTQSAVSEGSVIVRDEDKQKQDVNELNRDTEHANDGSINPIFDKEKEQNRLKQSQLIGEIGNQTMDIIRTEGDIAGLKAQKDPDALAIAKKQLELEGKTLTDDAIKQQAYNNAMAQYGTGSDFQKAAQAVTGLLQGLAGDNLAGALANASSPYLATLIKQQVGEDNKAANAMAHAVLGAVVAELNNQSAAAGGLGAGGGELSAHVIMDTLFPGKEIWELSESEKQQVSALSQLASGLAGGLTTGDVAGAITGSQAGKNAVENNSMALGGNLGFLFADIPDCDASCKADITKGINNGNLVVSGASMGVVAAGYSLVIAPEMIATVRTALTGCKAAPVICLNEVGIFTAEVVTPGGTGAGGALIIGKTAQEVSTVKQVIQSEAKAGKINLNQLTSAESTVINSGKDILKLPNGKQGTVIQNALEPHEYQQALDIVKYKGGNFKGVEKENFQGIDGWLDGVPVQLKLVEGQSINAVRRNIVSGAKDMQKAGYQGDLYVDASKTGVSMKEMIDHFKSGSPVSNITKEGTVNNIYIKTQDGWLNVTSGSISTNGGK</sequence>
<dbReference type="Pfam" id="PF04829">
    <property type="entry name" value="PT-VENN"/>
    <property type="match status" value="1"/>
</dbReference>
<feature type="domain" description="VENN motif-containing" evidence="6">
    <location>
        <begin position="373"/>
        <end position="420"/>
    </location>
</feature>
<feature type="compositionally biased region" description="Polar residues" evidence="5">
    <location>
        <begin position="146"/>
        <end position="162"/>
    </location>
</feature>
<reference evidence="7" key="1">
    <citation type="submission" date="2021-03" db="EMBL/GenBank/DDBJ databases">
        <authorList>
            <person name="Stanton E."/>
        </authorList>
    </citation>
    <scope>NUCLEOTIDE SEQUENCE</scope>
    <source>
        <strain evidence="7">2020EL-00113</strain>
    </source>
</reference>
<evidence type="ECO:0000259" key="6">
    <source>
        <dbReference type="Pfam" id="PF04829"/>
    </source>
</evidence>
<feature type="region of interest" description="Disordered" evidence="5">
    <location>
        <begin position="1"/>
        <end position="22"/>
    </location>
</feature>
<evidence type="ECO:0000256" key="2">
    <source>
        <dbReference type="ARBA" id="ARBA00022656"/>
    </source>
</evidence>
<evidence type="ECO:0000256" key="1">
    <source>
        <dbReference type="ARBA" id="ARBA00004219"/>
    </source>
</evidence>
<accession>A0A8I2AC73</accession>
<name>A0A8I2AC73_9GAMM</name>
<comment type="subcellular location">
    <subcellularLocation>
        <location evidence="1">Target cell</location>
        <location evidence="1">Target cell cytoplasm</location>
    </subcellularLocation>
</comment>
<feature type="compositionally biased region" description="Basic and acidic residues" evidence="5">
    <location>
        <begin position="168"/>
        <end position="189"/>
    </location>
</feature>
<proteinExistence type="predicted"/>
<evidence type="ECO:0000313" key="7">
    <source>
        <dbReference type="EMBL" id="MBQ0266731.1"/>
    </source>
</evidence>
<dbReference type="InterPro" id="IPR006914">
    <property type="entry name" value="VENN_dom"/>
</dbReference>
<dbReference type="EMBL" id="JAGKLY010000001">
    <property type="protein sequence ID" value="MBQ0266731.1"/>
    <property type="molecule type" value="Genomic_DNA"/>
</dbReference>
<gene>
    <name evidence="7" type="ORF">J7T18_00250</name>
</gene>
<keyword evidence="4" id="KW-0843">Virulence</keyword>
<comment type="caution">
    <text evidence="7">The sequence shown here is derived from an EMBL/GenBank/DDBJ whole genome shotgun (WGS) entry which is preliminary data.</text>
</comment>
<dbReference type="Proteomes" id="UP000674270">
    <property type="component" value="Unassembled WGS sequence"/>
</dbReference>
<evidence type="ECO:0000256" key="3">
    <source>
        <dbReference type="ARBA" id="ARBA00022913"/>
    </source>
</evidence>
<evidence type="ECO:0000256" key="4">
    <source>
        <dbReference type="ARBA" id="ARBA00023026"/>
    </source>
</evidence>
<dbReference type="AlphaFoldDB" id="A0A8I2AC73"/>
<feature type="compositionally biased region" description="Polar residues" evidence="5">
    <location>
        <begin position="1"/>
        <end position="18"/>
    </location>
</feature>
<dbReference type="GO" id="GO:0090729">
    <property type="term" value="F:toxin activity"/>
    <property type="evidence" value="ECO:0007669"/>
    <property type="project" value="UniProtKB-KW"/>
</dbReference>
<organism evidence="7 8">
    <name type="scientific">Providencia huaxiensis</name>
    <dbReference type="NCBI Taxonomy" id="2027290"/>
    <lineage>
        <taxon>Bacteria</taxon>
        <taxon>Pseudomonadati</taxon>
        <taxon>Pseudomonadota</taxon>
        <taxon>Gammaproteobacteria</taxon>
        <taxon>Enterobacterales</taxon>
        <taxon>Morganellaceae</taxon>
        <taxon>Providencia</taxon>
    </lineage>
</organism>
<feature type="region of interest" description="Disordered" evidence="5">
    <location>
        <begin position="146"/>
        <end position="195"/>
    </location>
</feature>
<evidence type="ECO:0000256" key="5">
    <source>
        <dbReference type="SAM" id="MobiDB-lite"/>
    </source>
</evidence>
<evidence type="ECO:0000313" key="8">
    <source>
        <dbReference type="Proteomes" id="UP000674270"/>
    </source>
</evidence>
<protein>
    <submittedName>
        <fullName evidence="7">VENN motif pre-toxin domain-containing protein</fullName>
    </submittedName>
</protein>